<dbReference type="AlphaFoldDB" id="A0A0E4BK07"/>
<evidence type="ECO:0000313" key="1">
    <source>
        <dbReference type="EMBL" id="BAR54102.1"/>
    </source>
</evidence>
<dbReference type="EMBL" id="AP014685">
    <property type="protein sequence ID" value="BAR54102.1"/>
    <property type="molecule type" value="Genomic_DNA"/>
</dbReference>
<evidence type="ECO:0000313" key="2">
    <source>
        <dbReference type="Proteomes" id="UP000063308"/>
    </source>
</evidence>
<gene>
    <name evidence="1" type="ORF">NK6_917</name>
</gene>
<organism evidence="1 2">
    <name type="scientific">Bradyrhizobium diazoefficiens</name>
    <dbReference type="NCBI Taxonomy" id="1355477"/>
    <lineage>
        <taxon>Bacteria</taxon>
        <taxon>Pseudomonadati</taxon>
        <taxon>Pseudomonadota</taxon>
        <taxon>Alphaproteobacteria</taxon>
        <taxon>Hyphomicrobiales</taxon>
        <taxon>Nitrobacteraceae</taxon>
        <taxon>Bradyrhizobium</taxon>
    </lineage>
</organism>
<protein>
    <submittedName>
        <fullName evidence="1">Uncharacterized protein</fullName>
    </submittedName>
</protein>
<sequence length="32" mass="3591">MYFAAQSRKNVLVVFDVPADQVPTPGKQATRR</sequence>
<proteinExistence type="predicted"/>
<dbReference type="Proteomes" id="UP000063308">
    <property type="component" value="Chromosome"/>
</dbReference>
<reference evidence="1 2" key="1">
    <citation type="submission" date="2014-11" db="EMBL/GenBank/DDBJ databases">
        <title>Symbiosis island explosion on the genome of extra-slow-growing strains of soybean bradyrhizobia with massive insertion sequences.</title>
        <authorList>
            <person name="Iida T."/>
            <person name="Minamisawa K."/>
        </authorList>
    </citation>
    <scope>NUCLEOTIDE SEQUENCE [LARGE SCALE GENOMIC DNA]</scope>
    <source>
        <strain evidence="1 2">NK6</strain>
    </source>
</reference>
<name>A0A0E4BK07_9BRAD</name>
<accession>A0A0E4BK07</accession>